<dbReference type="Proteomes" id="UP000002700">
    <property type="component" value="Chromosome II"/>
</dbReference>
<feature type="region of interest" description="Disordered" evidence="1">
    <location>
        <begin position="449"/>
        <end position="478"/>
    </location>
</feature>
<sequence>MIGAASPPRMNRLDRVRAPHASAPAIRPIGGLACPARGAPAARASRASRALAARRERRAQPAHALENLRFARRGERQPQAARIRVARVERRARHVHHVVLERALEHLGRVAAAAEARPHEHAARRLAPFDIVRHELRERAHERAATAAVSLRDRAQMRGKPAARQVAADRFLRDRRGAQIARLLRHGHPAQNRGGRDRPADPQARRDDFRQAAEIDGPVRRAVMREHGLHGLAGETQVRVRIVLDEHEPRVGRDCREPRAARRRQRRAGRIRERRHRIQQLRTALGRGPRGKLRGERVGVDAVGIGAHRHELRAREPQRLQRGRIRGRLDERDVARLDQRAHEQIEALLRARRDEHLRSVARDAARARHPVGERGAQAGLAGGVAILQAGHRIVAGRVGERRRDALAVEQLGGRIAARERDHPRLADVLEQLADRRALRIGERRGERIIDGGGERHGGSGAMEVGQQANRGRCESGRGRHLEDAGRIARVEAQVERAAAGLRVGHRVARDEFVERARHLAFDERARRVDERARDRIRAERGLPHAARARHLDGRLDRPAERALRGGERIDIGHPVGRVVERIAFGRDPRHLRRFGEQRVVVGERRRRVLAAEAAHEHGQERARVGKRQRRVALELRERRDGLRRQRVGRRAEHVRHGRLERGAEALRMELAHEELRDLVRRVEMRVRAARHFQALERIGAVQPIAERPQDPRERGLARRQRAARRPAHGAQRAVIERHAAAVARDVARIGAARRHPFEQIREQRHVQRLRKLGARDDAGLAALETRRDMHEPHQFVDGRLIGNGGEQGGEIRVHRFFRGFSSFRPRARRASARTLTGPEWILGARNSPGN</sequence>
<feature type="region of interest" description="Disordered" evidence="1">
    <location>
        <begin position="708"/>
        <end position="733"/>
    </location>
</feature>
<dbReference type="EMBL" id="CP000125">
    <property type="protein sequence ID" value="ABA52708.1"/>
    <property type="molecule type" value="Genomic_DNA"/>
</dbReference>
<dbReference type="KEGG" id="bpm:BURPS1710b_A0497"/>
<dbReference type="AlphaFoldDB" id="Q3JL98"/>
<feature type="region of interest" description="Disordered" evidence="1">
    <location>
        <begin position="185"/>
        <end position="205"/>
    </location>
</feature>
<evidence type="ECO:0000313" key="2">
    <source>
        <dbReference type="EMBL" id="ABA52708.1"/>
    </source>
</evidence>
<gene>
    <name evidence="2" type="ordered locus">BURPS1710b_A0497</name>
</gene>
<reference evidence="2 3" key="1">
    <citation type="submission" date="2005-09" db="EMBL/GenBank/DDBJ databases">
        <authorList>
            <person name="Woods D.E."/>
            <person name="Nierman W.C."/>
        </authorList>
    </citation>
    <scope>NUCLEOTIDE SEQUENCE [LARGE SCALE GENOMIC DNA]</scope>
    <source>
        <strain evidence="2 3">1710b</strain>
    </source>
</reference>
<dbReference type="HOGENOM" id="CLU_335466_0_0_4"/>
<accession>Q3JL98</accession>
<proteinExistence type="predicted"/>
<dbReference type="EnsemblBacteria" id="ABA52708">
    <property type="protein sequence ID" value="ABA52708"/>
    <property type="gene ID" value="BURPS1710b_A0497"/>
</dbReference>
<protein>
    <submittedName>
        <fullName evidence="2">Uncharacterized protein</fullName>
    </submittedName>
</protein>
<evidence type="ECO:0000313" key="3">
    <source>
        <dbReference type="Proteomes" id="UP000002700"/>
    </source>
</evidence>
<name>Q3JL98_BURP1</name>
<feature type="compositionally biased region" description="Basic residues" evidence="1">
    <location>
        <begin position="717"/>
        <end position="727"/>
    </location>
</feature>
<evidence type="ECO:0000256" key="1">
    <source>
        <dbReference type="SAM" id="MobiDB-lite"/>
    </source>
</evidence>
<organism evidence="2 3">
    <name type="scientific">Burkholderia pseudomallei (strain 1710b)</name>
    <dbReference type="NCBI Taxonomy" id="320372"/>
    <lineage>
        <taxon>Bacteria</taxon>
        <taxon>Pseudomonadati</taxon>
        <taxon>Pseudomonadota</taxon>
        <taxon>Betaproteobacteria</taxon>
        <taxon>Burkholderiales</taxon>
        <taxon>Burkholderiaceae</taxon>
        <taxon>Burkholderia</taxon>
        <taxon>pseudomallei group</taxon>
    </lineage>
</organism>
<feature type="compositionally biased region" description="Basic and acidic residues" evidence="1">
    <location>
        <begin position="194"/>
        <end position="205"/>
    </location>
</feature>